<dbReference type="PROSITE" id="PS00922">
    <property type="entry name" value="TRANSGLYCOSYLASE"/>
    <property type="match status" value="1"/>
</dbReference>
<organism evidence="4 6">
    <name type="scientific">Sanguibacteroides justesenii</name>
    <dbReference type="NCBI Taxonomy" id="1547597"/>
    <lineage>
        <taxon>Bacteria</taxon>
        <taxon>Pseudomonadati</taxon>
        <taxon>Bacteroidota</taxon>
        <taxon>Bacteroidia</taxon>
        <taxon>Bacteroidales</taxon>
        <taxon>Porphyromonadaceae</taxon>
        <taxon>Sanguibacteroides</taxon>
    </lineage>
</organism>
<dbReference type="PANTHER" id="PTHR33734">
    <property type="entry name" value="LYSM DOMAIN-CONTAINING GPI-ANCHORED PROTEIN 2"/>
    <property type="match status" value="1"/>
</dbReference>
<dbReference type="GO" id="GO:0016020">
    <property type="term" value="C:membrane"/>
    <property type="evidence" value="ECO:0007669"/>
    <property type="project" value="InterPro"/>
</dbReference>
<dbReference type="Pfam" id="PF01464">
    <property type="entry name" value="SLT"/>
    <property type="match status" value="1"/>
</dbReference>
<dbReference type="AlphaFoldDB" id="A0A0C3RAP1"/>
<dbReference type="PANTHER" id="PTHR33734:SF22">
    <property type="entry name" value="MEMBRANE-BOUND LYTIC MUREIN TRANSGLYCOSYLASE D"/>
    <property type="match status" value="1"/>
</dbReference>
<evidence type="ECO:0000256" key="1">
    <source>
        <dbReference type="ARBA" id="ARBA00007734"/>
    </source>
</evidence>
<dbReference type="CDD" id="cd00118">
    <property type="entry name" value="LysM"/>
    <property type="match status" value="2"/>
</dbReference>
<dbReference type="RefSeq" id="WP_041504579.1">
    <property type="nucleotide sequence ID" value="NZ_JPIT01000039.1"/>
</dbReference>
<dbReference type="SUPFAM" id="SSF54106">
    <property type="entry name" value="LysM domain"/>
    <property type="match status" value="2"/>
</dbReference>
<dbReference type="InterPro" id="IPR036779">
    <property type="entry name" value="LysM_dom_sf"/>
</dbReference>
<dbReference type="GO" id="GO:0008932">
    <property type="term" value="F:lytic endotransglycosylase activity"/>
    <property type="evidence" value="ECO:0007669"/>
    <property type="project" value="TreeGrafter"/>
</dbReference>
<gene>
    <name evidence="4" type="ORF">BA92_14735</name>
    <name evidence="3" type="ORF">IE90_14710</name>
</gene>
<keyword evidence="6" id="KW-1185">Reference proteome</keyword>
<dbReference type="EMBL" id="JPIT01000039">
    <property type="protein sequence ID" value="KIO42530.1"/>
    <property type="molecule type" value="Genomic_DNA"/>
</dbReference>
<dbReference type="Gene3D" id="1.10.530.10">
    <property type="match status" value="1"/>
</dbReference>
<reference evidence="3 5" key="2">
    <citation type="submission" date="2014-07" db="EMBL/GenBank/DDBJ databases">
        <title>Porphyromonadaceae bacterium OUH 334697 = ATCC BAA-2682 = DSM 28341 draft genome.</title>
        <authorList>
            <person name="Sydenham T.V."/>
            <person name="Hasman H."/>
            <person name="Justesen U.S."/>
        </authorList>
    </citation>
    <scope>NUCLEOTIDE SEQUENCE [LARGE SCALE GENOMIC DNA]</scope>
    <source>
        <strain evidence="3 5">OUH 334697</strain>
    </source>
</reference>
<evidence type="ECO:0000259" key="2">
    <source>
        <dbReference type="PROSITE" id="PS51782"/>
    </source>
</evidence>
<dbReference type="Proteomes" id="UP000031980">
    <property type="component" value="Unassembled WGS sequence"/>
</dbReference>
<proteinExistence type="inferred from homology"/>
<dbReference type="EMBL" id="JPIU01000051">
    <property type="protein sequence ID" value="KIO42616.1"/>
    <property type="molecule type" value="Genomic_DNA"/>
</dbReference>
<dbReference type="GO" id="GO:0000270">
    <property type="term" value="P:peptidoglycan metabolic process"/>
    <property type="evidence" value="ECO:0007669"/>
    <property type="project" value="InterPro"/>
</dbReference>
<feature type="domain" description="LysM" evidence="2">
    <location>
        <begin position="472"/>
        <end position="519"/>
    </location>
</feature>
<protein>
    <submittedName>
        <fullName evidence="4">Lytic transglycosylase</fullName>
    </submittedName>
</protein>
<accession>A0A0C3RAP1</accession>
<evidence type="ECO:0000313" key="6">
    <source>
        <dbReference type="Proteomes" id="UP000031980"/>
    </source>
</evidence>
<evidence type="ECO:0000313" key="3">
    <source>
        <dbReference type="EMBL" id="KIO42530.1"/>
    </source>
</evidence>
<dbReference type="Pfam" id="PF01476">
    <property type="entry name" value="LysM"/>
    <property type="match status" value="2"/>
</dbReference>
<dbReference type="CDD" id="cd16894">
    <property type="entry name" value="MltD-like"/>
    <property type="match status" value="1"/>
</dbReference>
<dbReference type="PROSITE" id="PS51782">
    <property type="entry name" value="LYSM"/>
    <property type="match status" value="2"/>
</dbReference>
<evidence type="ECO:0000313" key="4">
    <source>
        <dbReference type="EMBL" id="KIO42616.1"/>
    </source>
</evidence>
<dbReference type="InterPro" id="IPR018392">
    <property type="entry name" value="LysM"/>
</dbReference>
<dbReference type="Gene3D" id="3.10.350.10">
    <property type="entry name" value="LysM domain"/>
    <property type="match status" value="2"/>
</dbReference>
<dbReference type="InterPro" id="IPR000189">
    <property type="entry name" value="Transglyc_AS"/>
</dbReference>
<dbReference type="SUPFAM" id="SSF53955">
    <property type="entry name" value="Lysozyme-like"/>
    <property type="match status" value="1"/>
</dbReference>
<dbReference type="SMART" id="SM00257">
    <property type="entry name" value="LysM"/>
    <property type="match status" value="2"/>
</dbReference>
<evidence type="ECO:0000313" key="5">
    <source>
        <dbReference type="Proteomes" id="UP000031937"/>
    </source>
</evidence>
<dbReference type="InterPro" id="IPR023346">
    <property type="entry name" value="Lysozyme-like_dom_sf"/>
</dbReference>
<dbReference type="InterPro" id="IPR008258">
    <property type="entry name" value="Transglycosylase_SLT_dom_1"/>
</dbReference>
<comment type="caution">
    <text evidence="4">The sequence shown here is derived from an EMBL/GenBank/DDBJ whole genome shotgun (WGS) entry which is preliminary data.</text>
</comment>
<comment type="similarity">
    <text evidence="1">Belongs to the transglycosylase Slt family.</text>
</comment>
<name>A0A0C3RAP1_9PORP</name>
<sequence>MRWVFLWLCILSCGVLTVKGHDRDSVKIQTEAPKLINPPLVLLTDSIPGTFVRRLDELYQKWYVSKPELGDTLNMLEQKEAFSSLPDSIYLSRLDSMNSAIRVSFNEIVKNYIELYTLKRRAQVGAMLGLSEYYFPIFEEILDREGLPLELKYLPVIESALNPRAFSRAGACGLWQFMHGTGKMYRLEINSFVDERRDPVKSTEAAVSFLKDLYSVYKDWVLVIAAYNCGPGNVNKAIRRSGAKKNYWDIYYRLPRETRGYVPAFIAAMYVFNYHKAHQIYPVANELPVMCDSIMINEGLHFEQISKLLDISIEQLRDLNPQYRRDVIPAGYGKSYALRMPYNYVGEFIDKQDTIFAYNRSYYFDDSDRTANPRDRIKHYAYAPPSNKAKLIYVVKSGDVLGGIANTFHVRLADLKYWNNMSRNLIRVGQKLVVYVPKDKVKTYQNKADAKYAGMASNAEVETEPLIEGEYEIYVMKKGDNLWNIAKKYPGITNKDIMRWNGLTDKTVKNLKPGHKLKIKI</sequence>
<dbReference type="Proteomes" id="UP000031937">
    <property type="component" value="Unassembled WGS sequence"/>
</dbReference>
<feature type="domain" description="LysM" evidence="2">
    <location>
        <begin position="391"/>
        <end position="434"/>
    </location>
</feature>
<reference evidence="4 6" key="1">
    <citation type="submission" date="2014-07" db="EMBL/GenBank/DDBJ databases">
        <title>Porphyromonadaceae bacterium OUH 308042 = ATCC BAA-2681 = DSM 28342 draft genome.</title>
        <authorList>
            <person name="Sydenham T.V."/>
            <person name="Hasman H."/>
            <person name="Justensen U.S."/>
        </authorList>
    </citation>
    <scope>NUCLEOTIDE SEQUENCE [LARGE SCALE GENOMIC DNA]</scope>
    <source>
        <strain evidence="4 6">OUH 308042</strain>
    </source>
</reference>